<evidence type="ECO:0000313" key="10">
    <source>
        <dbReference type="Proteomes" id="UP000078428"/>
    </source>
</evidence>
<dbReference type="GO" id="GO:0006310">
    <property type="term" value="P:DNA recombination"/>
    <property type="evidence" value="ECO:0007669"/>
    <property type="project" value="UniProtKB-UniRule"/>
</dbReference>
<feature type="domain" description="DNA replication/recombination mediator RecO N-terminal" evidence="8">
    <location>
        <begin position="1"/>
        <end position="70"/>
    </location>
</feature>
<evidence type="ECO:0000256" key="7">
    <source>
        <dbReference type="HAMAP-Rule" id="MF_00201"/>
    </source>
</evidence>
<dbReference type="PANTHER" id="PTHR33991">
    <property type="entry name" value="DNA REPAIR PROTEIN RECO"/>
    <property type="match status" value="1"/>
</dbReference>
<dbReference type="Pfam" id="PF02565">
    <property type="entry name" value="RecO_C"/>
    <property type="match status" value="1"/>
</dbReference>
<dbReference type="Gene3D" id="1.20.1440.120">
    <property type="entry name" value="Recombination protein O, C-terminal domain"/>
    <property type="match status" value="1"/>
</dbReference>
<comment type="similarity">
    <text evidence="1 7">Belongs to the RecO family.</text>
</comment>
<evidence type="ECO:0000256" key="4">
    <source>
        <dbReference type="ARBA" id="ARBA00023172"/>
    </source>
</evidence>
<accession>A0A178MRT3</accession>
<evidence type="ECO:0000256" key="3">
    <source>
        <dbReference type="ARBA" id="ARBA00022763"/>
    </source>
</evidence>
<dbReference type="GO" id="GO:0043590">
    <property type="term" value="C:bacterial nucleoid"/>
    <property type="evidence" value="ECO:0007669"/>
    <property type="project" value="TreeGrafter"/>
</dbReference>
<evidence type="ECO:0000256" key="6">
    <source>
        <dbReference type="ARBA" id="ARBA00033409"/>
    </source>
</evidence>
<dbReference type="PANTHER" id="PTHR33991:SF1">
    <property type="entry name" value="DNA REPAIR PROTEIN RECO"/>
    <property type="match status" value="1"/>
</dbReference>
<evidence type="ECO:0000256" key="5">
    <source>
        <dbReference type="ARBA" id="ARBA00023204"/>
    </source>
</evidence>
<gene>
    <name evidence="7" type="primary">recO</name>
    <name evidence="9" type="ORF">A6A04_17105</name>
</gene>
<dbReference type="GO" id="GO:0006302">
    <property type="term" value="P:double-strand break repair"/>
    <property type="evidence" value="ECO:0007669"/>
    <property type="project" value="TreeGrafter"/>
</dbReference>
<organism evidence="9 10">
    <name type="scientific">Paramagnetospirillum marisnigri</name>
    <dbReference type="NCBI Taxonomy" id="1285242"/>
    <lineage>
        <taxon>Bacteria</taxon>
        <taxon>Pseudomonadati</taxon>
        <taxon>Pseudomonadota</taxon>
        <taxon>Alphaproteobacteria</taxon>
        <taxon>Rhodospirillales</taxon>
        <taxon>Magnetospirillaceae</taxon>
        <taxon>Paramagnetospirillum</taxon>
    </lineage>
</organism>
<dbReference type="OrthoDB" id="9804792at2"/>
<keyword evidence="4 7" id="KW-0233">DNA recombination</keyword>
<evidence type="ECO:0000259" key="8">
    <source>
        <dbReference type="Pfam" id="PF11967"/>
    </source>
</evidence>
<dbReference type="InterPro" id="IPR022572">
    <property type="entry name" value="DNA_rep/recomb_RecO_N"/>
</dbReference>
<dbReference type="InterPro" id="IPR042242">
    <property type="entry name" value="RecO_C"/>
</dbReference>
<comment type="caution">
    <text evidence="9">The sequence shown here is derived from an EMBL/GenBank/DDBJ whole genome shotgun (WGS) entry which is preliminary data.</text>
</comment>
<dbReference type="InterPro" id="IPR037278">
    <property type="entry name" value="ARFGAP/RecO"/>
</dbReference>
<dbReference type="EMBL" id="LWQT01000049">
    <property type="protein sequence ID" value="OAN50818.1"/>
    <property type="molecule type" value="Genomic_DNA"/>
</dbReference>
<evidence type="ECO:0000256" key="1">
    <source>
        <dbReference type="ARBA" id="ARBA00007452"/>
    </source>
</evidence>
<proteinExistence type="inferred from homology"/>
<dbReference type="InterPro" id="IPR003717">
    <property type="entry name" value="RecO"/>
</dbReference>
<dbReference type="NCBIfam" id="TIGR00613">
    <property type="entry name" value="reco"/>
    <property type="match status" value="1"/>
</dbReference>
<dbReference type="RefSeq" id="WP_068491916.1">
    <property type="nucleotide sequence ID" value="NZ_LWQT01000049.1"/>
</dbReference>
<evidence type="ECO:0000313" key="9">
    <source>
        <dbReference type="EMBL" id="OAN50818.1"/>
    </source>
</evidence>
<dbReference type="STRING" id="1285242.A6A04_17105"/>
<dbReference type="Pfam" id="PF11967">
    <property type="entry name" value="RecO_N"/>
    <property type="match status" value="1"/>
</dbReference>
<evidence type="ECO:0000256" key="2">
    <source>
        <dbReference type="ARBA" id="ARBA00021310"/>
    </source>
</evidence>
<protein>
    <recommendedName>
        <fullName evidence="2 7">DNA repair protein RecO</fullName>
    </recommendedName>
    <alternativeName>
        <fullName evidence="6 7">Recombination protein O</fullName>
    </alternativeName>
</protein>
<keyword evidence="10" id="KW-1185">Reference proteome</keyword>
<keyword evidence="5 7" id="KW-0234">DNA repair</keyword>
<dbReference type="HAMAP" id="MF_00201">
    <property type="entry name" value="RecO"/>
    <property type="match status" value="1"/>
</dbReference>
<dbReference type="InterPro" id="IPR012340">
    <property type="entry name" value="NA-bd_OB-fold"/>
</dbReference>
<dbReference type="Proteomes" id="UP000078428">
    <property type="component" value="Unassembled WGS sequence"/>
</dbReference>
<keyword evidence="3 7" id="KW-0227">DNA damage</keyword>
<dbReference type="Gene3D" id="2.40.50.140">
    <property type="entry name" value="Nucleic acid-binding proteins"/>
    <property type="match status" value="1"/>
</dbReference>
<dbReference type="SUPFAM" id="SSF57863">
    <property type="entry name" value="ArfGap/RecO-like zinc finger"/>
    <property type="match status" value="1"/>
</dbReference>
<reference evidence="9 10" key="1">
    <citation type="submission" date="2016-04" db="EMBL/GenBank/DDBJ databases">
        <title>Draft genome sequence of freshwater magnetotactic bacteria Magnetospirillum marisnigri SP-1 and Magnetospirillum moscoviense BB-1.</title>
        <authorList>
            <person name="Koziaeva V."/>
            <person name="Dziuba M.V."/>
            <person name="Ivanov T.M."/>
            <person name="Kuznetsov B."/>
            <person name="Grouzdev D.S."/>
        </authorList>
    </citation>
    <scope>NUCLEOTIDE SEQUENCE [LARGE SCALE GENOMIC DNA]</scope>
    <source>
        <strain evidence="9 10">SP-1</strain>
    </source>
</reference>
<dbReference type="SUPFAM" id="SSF50249">
    <property type="entry name" value="Nucleic acid-binding proteins"/>
    <property type="match status" value="1"/>
</dbReference>
<sequence length="237" mass="25099">MEWDDEAIVLAARRHGEHGGIVSLLTRSHGRHAGLVHGAQSKAHRAAVQPGNQVRACWSGRLAEQLGTFRLEVLCAHAGQVLDDPARLAALSSACALAELALPERQPHPGAHAALSALLGALTAESWPSVYVHWELALLRDLGFGLDLTACAATGSTEDLGFVSPKTGRAVSRAAAGPWKDKLLALPRFLVEGGEGEAADIHAGLTLSGFFLERHVLAAHHAAMPAARIRLVDRFRA</sequence>
<comment type="function">
    <text evidence="7">Involved in DNA repair and RecF pathway recombination.</text>
</comment>
<name>A0A178MRT3_9PROT</name>
<dbReference type="AlphaFoldDB" id="A0A178MRT3"/>